<keyword evidence="1" id="KW-1133">Transmembrane helix</keyword>
<keyword evidence="1" id="KW-0472">Membrane</keyword>
<gene>
    <name evidence="2" type="ORF">ACFOY7_02310</name>
</gene>
<proteinExistence type="predicted"/>
<feature type="transmembrane region" description="Helical" evidence="1">
    <location>
        <begin position="51"/>
        <end position="73"/>
    </location>
</feature>
<sequence length="151" mass="17119">MQSLYTWLVVIHVFSAIVGIGPGFILTTIVKSSHTIDEIRYAFALKKKIHHFAMIGGTLVLITGLLMGILRPYLFQQGWYITSMIVFFTALGLGPTLLKKYSKPIKQMLEDQTLSKVPDNYETNVQKLLKVEYVENSLLIIVILLMISKPF</sequence>
<dbReference type="EMBL" id="JBHSDT010000002">
    <property type="protein sequence ID" value="MFC4401929.1"/>
    <property type="molecule type" value="Genomic_DNA"/>
</dbReference>
<dbReference type="Pfam" id="PF10027">
    <property type="entry name" value="DUF2269"/>
    <property type="match status" value="1"/>
</dbReference>
<evidence type="ECO:0000313" key="2">
    <source>
        <dbReference type="EMBL" id="MFC4401929.1"/>
    </source>
</evidence>
<dbReference type="Proteomes" id="UP001595882">
    <property type="component" value="Unassembled WGS sequence"/>
</dbReference>
<keyword evidence="1" id="KW-0812">Transmembrane</keyword>
<comment type="caution">
    <text evidence="2">The sequence shown here is derived from an EMBL/GenBank/DDBJ whole genome shotgun (WGS) entry which is preliminary data.</text>
</comment>
<reference evidence="3" key="1">
    <citation type="journal article" date="2019" name="Int. J. Syst. Evol. Microbiol.">
        <title>The Global Catalogue of Microorganisms (GCM) 10K type strain sequencing project: providing services to taxonomists for standard genome sequencing and annotation.</title>
        <authorList>
            <consortium name="The Broad Institute Genomics Platform"/>
            <consortium name="The Broad Institute Genome Sequencing Center for Infectious Disease"/>
            <person name="Wu L."/>
            <person name="Ma J."/>
        </authorList>
    </citation>
    <scope>NUCLEOTIDE SEQUENCE [LARGE SCALE GENOMIC DNA]</scope>
    <source>
        <strain evidence="3">CCUG 37865</strain>
    </source>
</reference>
<dbReference type="InterPro" id="IPR018729">
    <property type="entry name" value="DUF2269_transmembrane"/>
</dbReference>
<feature type="transmembrane region" description="Helical" evidence="1">
    <location>
        <begin position="79"/>
        <end position="98"/>
    </location>
</feature>
<feature type="transmembrane region" description="Helical" evidence="1">
    <location>
        <begin position="6"/>
        <end position="30"/>
    </location>
</feature>
<dbReference type="RefSeq" id="WP_390248997.1">
    <property type="nucleotide sequence ID" value="NZ_JBHSDT010000002.1"/>
</dbReference>
<accession>A0ABV8WR26</accession>
<evidence type="ECO:0000256" key="1">
    <source>
        <dbReference type="SAM" id="Phobius"/>
    </source>
</evidence>
<evidence type="ECO:0000313" key="3">
    <source>
        <dbReference type="Proteomes" id="UP001595882"/>
    </source>
</evidence>
<keyword evidence="3" id="KW-1185">Reference proteome</keyword>
<organism evidence="2 3">
    <name type="scientific">Gracilibacillus xinjiangensis</name>
    <dbReference type="NCBI Taxonomy" id="1193282"/>
    <lineage>
        <taxon>Bacteria</taxon>
        <taxon>Bacillati</taxon>
        <taxon>Bacillota</taxon>
        <taxon>Bacilli</taxon>
        <taxon>Bacillales</taxon>
        <taxon>Bacillaceae</taxon>
        <taxon>Gracilibacillus</taxon>
    </lineage>
</organism>
<protein>
    <submittedName>
        <fullName evidence="2">DUF2269 family protein</fullName>
    </submittedName>
</protein>
<name>A0ABV8WR26_9BACI</name>